<protein>
    <recommendedName>
        <fullName evidence="3">Transposase</fullName>
    </recommendedName>
</protein>
<accession>A0A2D1U362</accession>
<name>A0A2D1U362_9SPHI</name>
<reference evidence="1 2" key="1">
    <citation type="submission" date="2017-10" db="EMBL/GenBank/DDBJ databases">
        <title>Whole genome of Pedobacter ginsengisoli T01R-27 isolated from tomato rhizosphere.</title>
        <authorList>
            <person name="Weon H.-Y."/>
            <person name="Lee S.A."/>
            <person name="Sang M.K."/>
            <person name="Song J."/>
        </authorList>
    </citation>
    <scope>NUCLEOTIDE SEQUENCE [LARGE SCALE GENOMIC DNA]</scope>
    <source>
        <strain evidence="1 2">T01R-27</strain>
    </source>
</reference>
<sequence>MSNLNPDEMAAYEASLKIARDNYSHDETIRKEGELKGKLEGKLEEKRETPIKLISINIPIEKIDEITGLPIEEIEKL</sequence>
<dbReference type="EMBL" id="CP024091">
    <property type="protein sequence ID" value="ATP56062.1"/>
    <property type="molecule type" value="Genomic_DNA"/>
</dbReference>
<organism evidence="1 2">
    <name type="scientific">Pedobacter ginsengisoli</name>
    <dbReference type="NCBI Taxonomy" id="363852"/>
    <lineage>
        <taxon>Bacteria</taxon>
        <taxon>Pseudomonadati</taxon>
        <taxon>Bacteroidota</taxon>
        <taxon>Sphingobacteriia</taxon>
        <taxon>Sphingobacteriales</taxon>
        <taxon>Sphingobacteriaceae</taxon>
        <taxon>Pedobacter</taxon>
    </lineage>
</organism>
<dbReference type="KEGG" id="pgs:CPT03_06110"/>
<proteinExistence type="predicted"/>
<gene>
    <name evidence="1" type="ORF">CPT03_06110</name>
</gene>
<evidence type="ECO:0008006" key="3">
    <source>
        <dbReference type="Google" id="ProtNLM"/>
    </source>
</evidence>
<evidence type="ECO:0000313" key="1">
    <source>
        <dbReference type="EMBL" id="ATP56062.1"/>
    </source>
</evidence>
<evidence type="ECO:0000313" key="2">
    <source>
        <dbReference type="Proteomes" id="UP000223749"/>
    </source>
</evidence>
<dbReference type="AlphaFoldDB" id="A0A2D1U362"/>
<keyword evidence="2" id="KW-1185">Reference proteome</keyword>
<dbReference type="Proteomes" id="UP000223749">
    <property type="component" value="Chromosome"/>
</dbReference>